<evidence type="ECO:0000313" key="2">
    <source>
        <dbReference type="EMBL" id="ETX00864.1"/>
    </source>
</evidence>
<gene>
    <name evidence="2" type="ORF">ETSY1_09640</name>
</gene>
<dbReference type="Gene3D" id="2.40.10.220">
    <property type="entry name" value="predicted glycosyltransferase like domains"/>
    <property type="match status" value="1"/>
</dbReference>
<evidence type="ECO:0000313" key="3">
    <source>
        <dbReference type="Proteomes" id="UP000019141"/>
    </source>
</evidence>
<dbReference type="InterPro" id="IPR009875">
    <property type="entry name" value="PilZ_domain"/>
</dbReference>
<proteinExistence type="predicted"/>
<feature type="domain" description="PilZ" evidence="1">
    <location>
        <begin position="123"/>
        <end position="211"/>
    </location>
</feature>
<reference evidence="2 3" key="1">
    <citation type="journal article" date="2014" name="Nature">
        <title>An environmental bacterial taxon with a large and distinct metabolic repertoire.</title>
        <authorList>
            <person name="Wilson M.C."/>
            <person name="Mori T."/>
            <person name="Ruckert C."/>
            <person name="Uria A.R."/>
            <person name="Helf M.J."/>
            <person name="Takada K."/>
            <person name="Gernert C."/>
            <person name="Steffens U.A."/>
            <person name="Heycke N."/>
            <person name="Schmitt S."/>
            <person name="Rinke C."/>
            <person name="Helfrich E.J."/>
            <person name="Brachmann A.O."/>
            <person name="Gurgui C."/>
            <person name="Wakimoto T."/>
            <person name="Kracht M."/>
            <person name="Crusemann M."/>
            <person name="Hentschel U."/>
            <person name="Abe I."/>
            <person name="Matsunaga S."/>
            <person name="Kalinowski J."/>
            <person name="Takeyama H."/>
            <person name="Piel J."/>
        </authorList>
    </citation>
    <scope>NUCLEOTIDE SEQUENCE [LARGE SCALE GENOMIC DNA]</scope>
    <source>
        <strain evidence="3">TSY1</strain>
    </source>
</reference>
<evidence type="ECO:0000259" key="1">
    <source>
        <dbReference type="Pfam" id="PF07238"/>
    </source>
</evidence>
<dbReference type="HOGENOM" id="CLU_105760_0_0_7"/>
<sequence>MMPHSTATRSYLSRQAVQILLHMKQLLSQHGISIKLSESNIIVHVLEVVSKLNDPALEDCRKRLLEIIPHHDKVFLFATSNGQWLCINCNKTISVELRQEATIHQPQVVMCQCNMLYYVGQNTRQHVRKTTHLIGQCHRQSGSGNQEKIVIENVSVGGARIRLLSSLSLTPGEILNLEFHLNDKAKTLIAQPGCVLYVFGDSAGIQFMEPSSLPPALATYVQLPELIG</sequence>
<accession>W4LS50</accession>
<organism evidence="2 3">
    <name type="scientific">Entotheonella factor</name>
    <dbReference type="NCBI Taxonomy" id="1429438"/>
    <lineage>
        <taxon>Bacteria</taxon>
        <taxon>Pseudomonadati</taxon>
        <taxon>Nitrospinota/Tectimicrobiota group</taxon>
        <taxon>Candidatus Tectimicrobiota</taxon>
        <taxon>Candidatus Entotheonellia</taxon>
        <taxon>Candidatus Entotheonellales</taxon>
        <taxon>Candidatus Entotheonellaceae</taxon>
        <taxon>Candidatus Entotheonella</taxon>
    </lineage>
</organism>
<dbReference type="EMBL" id="AZHW01000297">
    <property type="protein sequence ID" value="ETX00864.1"/>
    <property type="molecule type" value="Genomic_DNA"/>
</dbReference>
<name>W4LS50_ENTF1</name>
<dbReference type="Pfam" id="PF07238">
    <property type="entry name" value="PilZ"/>
    <property type="match status" value="1"/>
</dbReference>
<keyword evidence="3" id="KW-1185">Reference proteome</keyword>
<protein>
    <recommendedName>
        <fullName evidence="1">PilZ domain-containing protein</fullName>
    </recommendedName>
</protein>
<dbReference type="AlphaFoldDB" id="W4LS50"/>
<dbReference type="Proteomes" id="UP000019141">
    <property type="component" value="Unassembled WGS sequence"/>
</dbReference>
<dbReference type="SUPFAM" id="SSF141371">
    <property type="entry name" value="PilZ domain-like"/>
    <property type="match status" value="1"/>
</dbReference>
<dbReference type="GO" id="GO:0035438">
    <property type="term" value="F:cyclic-di-GMP binding"/>
    <property type="evidence" value="ECO:0007669"/>
    <property type="project" value="InterPro"/>
</dbReference>
<comment type="caution">
    <text evidence="2">The sequence shown here is derived from an EMBL/GenBank/DDBJ whole genome shotgun (WGS) entry which is preliminary data.</text>
</comment>